<feature type="signal peptide" evidence="2">
    <location>
        <begin position="1"/>
        <end position="19"/>
    </location>
</feature>
<dbReference type="AlphaFoldDB" id="A0A2S1R260"/>
<feature type="coiled-coil region" evidence="1">
    <location>
        <begin position="310"/>
        <end position="344"/>
    </location>
</feature>
<sequence>MKTRFLFAGLLLAGITANGQIVQTNTETGLGNENGAFQNTTTATVYIGYQAGKYTTAQNNTFVGSGAGSFGASTGNGNNCFFGYGSGYKISTGESNVFVGVQSGYNNSTGSYNICIGTGSGGSTTNGNANLYIGHGAGTTNVSGTANVYLGFVSGQYNTGSGNVFIGANSGNNTSLSAVNNKLYIANSTTLSPTIYGDFSSNKIAIGGYTPLTTGDGFPTTVGGVSVSAYRLFVKGGILTDEVRVATTWADYVFANDYKLPALSEVEQYIAKNGHLPNVPSAKTVEADGIEVGEMAKIHQEKIEELTLYAIEQNKQIETQKSQLEKQQKEIDELKAVVKALAAKQ</sequence>
<evidence type="ECO:0000256" key="1">
    <source>
        <dbReference type="SAM" id="Coils"/>
    </source>
</evidence>
<dbReference type="Proteomes" id="UP000244929">
    <property type="component" value="Chromosome"/>
</dbReference>
<proteinExistence type="predicted"/>
<reference evidence="3 4" key="1">
    <citation type="submission" date="2018-04" db="EMBL/GenBank/DDBJ databases">
        <title>Genome sequencing of Flavobacterium sp. HYN0059.</title>
        <authorList>
            <person name="Yi H."/>
            <person name="Baek C."/>
        </authorList>
    </citation>
    <scope>NUCLEOTIDE SEQUENCE [LARGE SCALE GENOMIC DNA]</scope>
    <source>
        <strain evidence="3 4">HYN0059</strain>
    </source>
</reference>
<dbReference type="EMBL" id="CP029186">
    <property type="protein sequence ID" value="AWH86725.1"/>
    <property type="molecule type" value="Genomic_DNA"/>
</dbReference>
<name>A0A2S1R260_9FLAO</name>
<accession>A0A2S1R260</accession>
<keyword evidence="1" id="KW-0175">Coiled coil</keyword>
<organism evidence="3 4">
    <name type="scientific">Flavobacterium album</name>
    <dbReference type="NCBI Taxonomy" id="2175091"/>
    <lineage>
        <taxon>Bacteria</taxon>
        <taxon>Pseudomonadati</taxon>
        <taxon>Bacteroidota</taxon>
        <taxon>Flavobacteriia</taxon>
        <taxon>Flavobacteriales</taxon>
        <taxon>Flavobacteriaceae</taxon>
        <taxon>Flavobacterium</taxon>
    </lineage>
</organism>
<dbReference type="KEGG" id="falb:HYN59_17140"/>
<dbReference type="OrthoDB" id="9808753at2"/>
<keyword evidence="4" id="KW-1185">Reference proteome</keyword>
<protein>
    <recommendedName>
        <fullName evidence="5">TMF family protein</fullName>
    </recommendedName>
</protein>
<evidence type="ECO:0008006" key="5">
    <source>
        <dbReference type="Google" id="ProtNLM"/>
    </source>
</evidence>
<keyword evidence="2" id="KW-0732">Signal</keyword>
<evidence type="ECO:0000313" key="4">
    <source>
        <dbReference type="Proteomes" id="UP000244929"/>
    </source>
</evidence>
<feature type="chain" id="PRO_5015422664" description="TMF family protein" evidence="2">
    <location>
        <begin position="20"/>
        <end position="345"/>
    </location>
</feature>
<evidence type="ECO:0000313" key="3">
    <source>
        <dbReference type="EMBL" id="AWH86725.1"/>
    </source>
</evidence>
<dbReference type="RefSeq" id="WP_108779447.1">
    <property type="nucleotide sequence ID" value="NZ_CP029186.1"/>
</dbReference>
<evidence type="ECO:0000256" key="2">
    <source>
        <dbReference type="SAM" id="SignalP"/>
    </source>
</evidence>
<gene>
    <name evidence="3" type="ORF">HYN59_17140</name>
</gene>